<evidence type="ECO:0000313" key="5">
    <source>
        <dbReference type="Proteomes" id="UP001519271"/>
    </source>
</evidence>
<evidence type="ECO:0000259" key="3">
    <source>
        <dbReference type="Pfam" id="PF01156"/>
    </source>
</evidence>
<dbReference type="Gene3D" id="3.90.245.10">
    <property type="entry name" value="Ribonucleoside hydrolase-like"/>
    <property type="match status" value="1"/>
</dbReference>
<dbReference type="InterPro" id="IPR023186">
    <property type="entry name" value="IUNH"/>
</dbReference>
<dbReference type="EMBL" id="JAGGKC010000004">
    <property type="protein sequence ID" value="MBP1918210.1"/>
    <property type="molecule type" value="Genomic_DNA"/>
</dbReference>
<comment type="caution">
    <text evidence="4">The sequence shown here is derived from an EMBL/GenBank/DDBJ whole genome shotgun (WGS) entry which is preliminary data.</text>
</comment>
<dbReference type="PANTHER" id="PTHR12304">
    <property type="entry name" value="INOSINE-URIDINE PREFERRING NUCLEOSIDE HYDROLASE"/>
    <property type="match status" value="1"/>
</dbReference>
<dbReference type="SUPFAM" id="SSF53590">
    <property type="entry name" value="Nucleoside hydrolase"/>
    <property type="match status" value="1"/>
</dbReference>
<dbReference type="InterPro" id="IPR001910">
    <property type="entry name" value="Inosine/uridine_hydrolase_dom"/>
</dbReference>
<sequence>MDERKIKKVILDVDTGSDDAIAVMAALKSEELEVLGICTVWGNLGVEQTTFNTLAVCEALNMDIPVYAGCTQSMVKDLTPRRVPESDIKPIVIDGKKLSLHNERLSGLPDTERTKERLHAVEFYHKYLKETTEPLTIVATGPLTNLGFLFRMSPELAEKVDELIIMGGGVEVSNASEGGEANVWHDPEALQIILEAGLNPLFVTLDATYSVPLTISDCDTLESLNTFEGRFAASVVRQRIEYESARHATRGAWSPIHDALAVCACIDKSVLTGVLTGNCRVECTGICDGELLIDKRAKPEPANASIAVRADKEKFLGMLCGLFTSSGKESLKSEEEEIMA</sequence>
<evidence type="ECO:0000313" key="4">
    <source>
        <dbReference type="EMBL" id="MBP1918210.1"/>
    </source>
</evidence>
<evidence type="ECO:0000256" key="2">
    <source>
        <dbReference type="ARBA" id="ARBA00023295"/>
    </source>
</evidence>
<keyword evidence="2" id="KW-0326">Glycosidase</keyword>
<dbReference type="Proteomes" id="UP001519271">
    <property type="component" value="Unassembled WGS sequence"/>
</dbReference>
<proteinExistence type="predicted"/>
<keyword evidence="5" id="KW-1185">Reference proteome</keyword>
<dbReference type="PANTHER" id="PTHR12304:SF4">
    <property type="entry name" value="URIDINE NUCLEOSIDASE"/>
    <property type="match status" value="1"/>
</dbReference>
<dbReference type="InterPro" id="IPR015910">
    <property type="entry name" value="I/U_nuclsd_hydro_CS"/>
</dbReference>
<organism evidence="4 5">
    <name type="scientific">Youngiibacter multivorans</name>
    <dbReference type="NCBI Taxonomy" id="937251"/>
    <lineage>
        <taxon>Bacteria</taxon>
        <taxon>Bacillati</taxon>
        <taxon>Bacillota</taxon>
        <taxon>Clostridia</taxon>
        <taxon>Eubacteriales</taxon>
        <taxon>Clostridiaceae</taxon>
        <taxon>Youngiibacter</taxon>
    </lineage>
</organism>
<dbReference type="Pfam" id="PF01156">
    <property type="entry name" value="IU_nuc_hydro"/>
    <property type="match status" value="1"/>
</dbReference>
<dbReference type="RefSeq" id="WP_209458454.1">
    <property type="nucleotide sequence ID" value="NZ_JAGGKC010000004.1"/>
</dbReference>
<reference evidence="4 5" key="1">
    <citation type="submission" date="2021-03" db="EMBL/GenBank/DDBJ databases">
        <title>Genomic Encyclopedia of Type Strains, Phase IV (KMG-IV): sequencing the most valuable type-strain genomes for metagenomic binning, comparative biology and taxonomic classification.</title>
        <authorList>
            <person name="Goeker M."/>
        </authorList>
    </citation>
    <scope>NUCLEOTIDE SEQUENCE [LARGE SCALE GENOMIC DNA]</scope>
    <source>
        <strain evidence="4 5">DSM 6139</strain>
    </source>
</reference>
<dbReference type="PROSITE" id="PS01247">
    <property type="entry name" value="IUNH"/>
    <property type="match status" value="1"/>
</dbReference>
<evidence type="ECO:0000256" key="1">
    <source>
        <dbReference type="ARBA" id="ARBA00022801"/>
    </source>
</evidence>
<feature type="domain" description="Inosine/uridine-preferring nucleoside hydrolase" evidence="3">
    <location>
        <begin position="9"/>
        <end position="316"/>
    </location>
</feature>
<gene>
    <name evidence="4" type="ORF">J2Z34_000682</name>
</gene>
<keyword evidence="1" id="KW-0378">Hydrolase</keyword>
<protein>
    <submittedName>
        <fullName evidence="4">Inosine-uridine nucleoside N-ribohydrolase</fullName>
    </submittedName>
</protein>
<name>A0ABS4G0Y8_9CLOT</name>
<dbReference type="InterPro" id="IPR036452">
    <property type="entry name" value="Ribo_hydro-like"/>
</dbReference>
<accession>A0ABS4G0Y8</accession>